<keyword evidence="2" id="KW-1185">Reference proteome</keyword>
<reference evidence="1" key="1">
    <citation type="submission" date="2023-04" db="EMBL/GenBank/DDBJ databases">
        <title>Draft Genome sequencing of Naganishia species isolated from polar environments using Oxford Nanopore Technology.</title>
        <authorList>
            <person name="Leo P."/>
            <person name="Venkateswaran K."/>
        </authorList>
    </citation>
    <scope>NUCLEOTIDE SEQUENCE</scope>
    <source>
        <strain evidence="1">MNA-CCFEE 5261</strain>
    </source>
</reference>
<sequence>MAGYLTERARLAAALKGQKSSVKETPLLWDFMSKESMKEQGPSDTKDQKLGSDCVNFADISPISITPLLPMPPLEPIPVSSLKYFPNAMAFRAPKPEISAETILKDWEAKLKSGPNLQQDADHDGRTGGRKRGRTRGKSLLEQYPQQHVPPLRLSIERPRPRKTSRAAELADQLGNKIFGPPSLPARVPHGDIDLEAQVGASASSRANTGVEMVQIGTGVTAASNATHVVGGVNPMQSPTDTRKTATIPPTIQLMTFVRMPIPEHSRELVGKRTWHMTSEEEQEKAVQAEWAGVELGVTEMEVVGNTYPTGGDVWGSSR</sequence>
<proteinExistence type="predicted"/>
<accession>A0ACC2VHC5</accession>
<evidence type="ECO:0000313" key="2">
    <source>
        <dbReference type="Proteomes" id="UP001241377"/>
    </source>
</evidence>
<evidence type="ECO:0000313" key="1">
    <source>
        <dbReference type="EMBL" id="KAJ9098481.1"/>
    </source>
</evidence>
<name>A0ACC2VHC5_9TREE</name>
<protein>
    <submittedName>
        <fullName evidence="1">Uncharacterized protein</fullName>
    </submittedName>
</protein>
<comment type="caution">
    <text evidence="1">The sequence shown here is derived from an EMBL/GenBank/DDBJ whole genome shotgun (WGS) entry which is preliminary data.</text>
</comment>
<organism evidence="1 2">
    <name type="scientific">Naganishia cerealis</name>
    <dbReference type="NCBI Taxonomy" id="610337"/>
    <lineage>
        <taxon>Eukaryota</taxon>
        <taxon>Fungi</taxon>
        <taxon>Dikarya</taxon>
        <taxon>Basidiomycota</taxon>
        <taxon>Agaricomycotina</taxon>
        <taxon>Tremellomycetes</taxon>
        <taxon>Filobasidiales</taxon>
        <taxon>Filobasidiaceae</taxon>
        <taxon>Naganishia</taxon>
    </lineage>
</organism>
<gene>
    <name evidence="1" type="ORF">QFC19_006348</name>
</gene>
<dbReference type="Proteomes" id="UP001241377">
    <property type="component" value="Unassembled WGS sequence"/>
</dbReference>
<dbReference type="EMBL" id="JASBWR010000076">
    <property type="protein sequence ID" value="KAJ9098481.1"/>
    <property type="molecule type" value="Genomic_DNA"/>
</dbReference>